<gene>
    <name evidence="2" type="ORF">P9271_22660</name>
</gene>
<keyword evidence="1" id="KW-0732">Signal</keyword>
<dbReference type="Proteomes" id="UP001342826">
    <property type="component" value="Unassembled WGS sequence"/>
</dbReference>
<organism evidence="2 3">
    <name type="scientific">Metabacillus fastidiosus</name>
    <dbReference type="NCBI Taxonomy" id="1458"/>
    <lineage>
        <taxon>Bacteria</taxon>
        <taxon>Bacillati</taxon>
        <taxon>Bacillota</taxon>
        <taxon>Bacilli</taxon>
        <taxon>Bacillales</taxon>
        <taxon>Bacillaceae</taxon>
        <taxon>Metabacillus</taxon>
    </lineage>
</organism>
<dbReference type="RefSeq" id="WP_066229002.1">
    <property type="nucleotide sequence ID" value="NZ_JARTFS010000024.1"/>
</dbReference>
<dbReference type="EMBL" id="JARTFS010000024">
    <property type="protein sequence ID" value="MED4404092.1"/>
    <property type="molecule type" value="Genomic_DNA"/>
</dbReference>
<dbReference type="PROSITE" id="PS51257">
    <property type="entry name" value="PROKAR_LIPOPROTEIN"/>
    <property type="match status" value="1"/>
</dbReference>
<accession>A0ABU6P414</accession>
<sequence length="170" mass="19392">MKKNTFSWKRAILLLSLGSIFTISACSSEEETAQQVDEQTVNQIKDFTTKFDESLGQANKQLNTFNVALDGLYTGQVSSEQFVKILSGNIENSRSLISTVESYSVNPKVSIYHQNLLKYLNQQHQLFLDSVEMANLEQIDKRSLREAYFQVKNNQNEVRNIFINGENKAI</sequence>
<comment type="caution">
    <text evidence="2">The sequence shown here is derived from an EMBL/GenBank/DDBJ whole genome shotgun (WGS) entry which is preliminary data.</text>
</comment>
<feature type="chain" id="PRO_5046002612" description="Lipoprotein" evidence="1">
    <location>
        <begin position="26"/>
        <end position="170"/>
    </location>
</feature>
<feature type="signal peptide" evidence="1">
    <location>
        <begin position="1"/>
        <end position="25"/>
    </location>
</feature>
<dbReference type="GeneID" id="301141006"/>
<name>A0ABU6P414_9BACI</name>
<reference evidence="2 3" key="1">
    <citation type="submission" date="2023-03" db="EMBL/GenBank/DDBJ databases">
        <title>Bacillus Genome Sequencing.</title>
        <authorList>
            <person name="Dunlap C."/>
        </authorList>
    </citation>
    <scope>NUCLEOTIDE SEQUENCE [LARGE SCALE GENOMIC DNA]</scope>
    <source>
        <strain evidence="2 3">NRS-1717</strain>
    </source>
</reference>
<evidence type="ECO:0000313" key="2">
    <source>
        <dbReference type="EMBL" id="MED4404092.1"/>
    </source>
</evidence>
<protein>
    <recommendedName>
        <fullName evidence="4">Lipoprotein</fullName>
    </recommendedName>
</protein>
<evidence type="ECO:0000313" key="3">
    <source>
        <dbReference type="Proteomes" id="UP001342826"/>
    </source>
</evidence>
<evidence type="ECO:0008006" key="4">
    <source>
        <dbReference type="Google" id="ProtNLM"/>
    </source>
</evidence>
<keyword evidence="3" id="KW-1185">Reference proteome</keyword>
<evidence type="ECO:0000256" key="1">
    <source>
        <dbReference type="SAM" id="SignalP"/>
    </source>
</evidence>
<proteinExistence type="predicted"/>